<evidence type="ECO:0000313" key="2">
    <source>
        <dbReference type="EMBL" id="KIP02713.1"/>
    </source>
</evidence>
<keyword evidence="3" id="KW-1185">Reference proteome</keyword>
<feature type="non-terminal residue" evidence="2">
    <location>
        <position position="1"/>
    </location>
</feature>
<dbReference type="STRING" id="745531.A0A0C3PC98"/>
<reference evidence="2 3" key="1">
    <citation type="journal article" date="2014" name="PLoS Genet.">
        <title>Analysis of the Phlebiopsis gigantea genome, transcriptome and secretome provides insight into its pioneer colonization strategies of wood.</title>
        <authorList>
            <person name="Hori C."/>
            <person name="Ishida T."/>
            <person name="Igarashi K."/>
            <person name="Samejima M."/>
            <person name="Suzuki H."/>
            <person name="Master E."/>
            <person name="Ferreira P."/>
            <person name="Ruiz-Duenas F.J."/>
            <person name="Held B."/>
            <person name="Canessa P."/>
            <person name="Larrondo L.F."/>
            <person name="Schmoll M."/>
            <person name="Druzhinina I.S."/>
            <person name="Kubicek C.P."/>
            <person name="Gaskell J.A."/>
            <person name="Kersten P."/>
            <person name="St John F."/>
            <person name="Glasner J."/>
            <person name="Sabat G."/>
            <person name="Splinter BonDurant S."/>
            <person name="Syed K."/>
            <person name="Yadav J."/>
            <person name="Mgbeahuruike A.C."/>
            <person name="Kovalchuk A."/>
            <person name="Asiegbu F.O."/>
            <person name="Lackner G."/>
            <person name="Hoffmeister D."/>
            <person name="Rencoret J."/>
            <person name="Gutierrez A."/>
            <person name="Sun H."/>
            <person name="Lindquist E."/>
            <person name="Barry K."/>
            <person name="Riley R."/>
            <person name="Grigoriev I.V."/>
            <person name="Henrissat B."/>
            <person name="Kues U."/>
            <person name="Berka R.M."/>
            <person name="Martinez A.T."/>
            <person name="Covert S.F."/>
            <person name="Blanchette R.A."/>
            <person name="Cullen D."/>
        </authorList>
    </citation>
    <scope>NUCLEOTIDE SEQUENCE [LARGE SCALE GENOMIC DNA]</scope>
    <source>
        <strain evidence="2 3">11061_1 CR5-6</strain>
    </source>
</reference>
<dbReference type="OrthoDB" id="2156690at2759"/>
<dbReference type="Proteomes" id="UP000053257">
    <property type="component" value="Unassembled WGS sequence"/>
</dbReference>
<keyword evidence="1" id="KW-1133">Transmembrane helix</keyword>
<protein>
    <recommendedName>
        <fullName evidence="4">Tetraspanin Tsp2</fullName>
    </recommendedName>
</protein>
<accession>A0A0C3PC98</accession>
<feature type="transmembrane region" description="Helical" evidence="1">
    <location>
        <begin position="173"/>
        <end position="197"/>
    </location>
</feature>
<feature type="transmembrane region" description="Helical" evidence="1">
    <location>
        <begin position="52"/>
        <end position="76"/>
    </location>
</feature>
<dbReference type="HOGENOM" id="CLU_054790_0_0_1"/>
<proteinExistence type="predicted"/>
<gene>
    <name evidence="2" type="ORF">PHLGIDRAFT_41453</name>
</gene>
<keyword evidence="1" id="KW-0812">Transmembrane</keyword>
<dbReference type="EMBL" id="KN840658">
    <property type="protein sequence ID" value="KIP02713.1"/>
    <property type="molecule type" value="Genomic_DNA"/>
</dbReference>
<dbReference type="AlphaFoldDB" id="A0A0C3PC98"/>
<organism evidence="2 3">
    <name type="scientific">Phlebiopsis gigantea (strain 11061_1 CR5-6)</name>
    <name type="common">White-rot fungus</name>
    <name type="synonym">Peniophora gigantea</name>
    <dbReference type="NCBI Taxonomy" id="745531"/>
    <lineage>
        <taxon>Eukaryota</taxon>
        <taxon>Fungi</taxon>
        <taxon>Dikarya</taxon>
        <taxon>Basidiomycota</taxon>
        <taxon>Agaricomycotina</taxon>
        <taxon>Agaricomycetes</taxon>
        <taxon>Polyporales</taxon>
        <taxon>Phanerochaetaceae</taxon>
        <taxon>Phlebiopsis</taxon>
    </lineage>
</organism>
<feature type="transmembrane region" description="Helical" evidence="1">
    <location>
        <begin position="6"/>
        <end position="31"/>
    </location>
</feature>
<keyword evidence="1" id="KW-0472">Membrane</keyword>
<name>A0A0C3PC98_PHLG1</name>
<feature type="non-terminal residue" evidence="2">
    <location>
        <position position="261"/>
    </location>
</feature>
<evidence type="ECO:0008006" key="4">
    <source>
        <dbReference type="Google" id="ProtNLM"/>
    </source>
</evidence>
<sequence length="261" mass="28808">VDRWTTYKWCLFLSVCTVFAAGAAGLVCALLTWFRGRSWDGADVFCVANYDLLVLVTLASALLLFSFMVGITGTVLNSRPILAVYALLLWPVLISILVVGYTSYKRYAFSLDRKLNLAWSQYYTPLGRLTIQDALWCCGYNSALHEATASARCYARAPLPGCKGRLLRVERGALRTVWTAAFALVPLHLVNVVAALLCANHVNRTFGKGIMPRRYRLRGADVRAHAESILGAVRTLGPVVRPLPARVPSTAAGRDDREDRE</sequence>
<evidence type="ECO:0000313" key="3">
    <source>
        <dbReference type="Proteomes" id="UP000053257"/>
    </source>
</evidence>
<feature type="transmembrane region" description="Helical" evidence="1">
    <location>
        <begin position="82"/>
        <end position="104"/>
    </location>
</feature>
<evidence type="ECO:0000256" key="1">
    <source>
        <dbReference type="SAM" id="Phobius"/>
    </source>
</evidence>